<accession>A0A517XXS4</accession>
<dbReference type="SUPFAM" id="SSF53335">
    <property type="entry name" value="S-adenosyl-L-methionine-dependent methyltransferases"/>
    <property type="match status" value="1"/>
</dbReference>
<keyword evidence="6" id="KW-1133">Transmembrane helix</keyword>
<evidence type="ECO:0000256" key="9">
    <source>
        <dbReference type="ARBA" id="ARBA00037847"/>
    </source>
</evidence>
<evidence type="ECO:0000313" key="10">
    <source>
        <dbReference type="EMBL" id="QDU22329.1"/>
    </source>
</evidence>
<dbReference type="GO" id="GO:0012505">
    <property type="term" value="C:endomembrane system"/>
    <property type="evidence" value="ECO:0007669"/>
    <property type="project" value="UniProtKB-SubCell"/>
</dbReference>
<organism evidence="10 11">
    <name type="scientific">Urbifossiella limnaea</name>
    <dbReference type="NCBI Taxonomy" id="2528023"/>
    <lineage>
        <taxon>Bacteria</taxon>
        <taxon>Pseudomonadati</taxon>
        <taxon>Planctomycetota</taxon>
        <taxon>Planctomycetia</taxon>
        <taxon>Gemmatales</taxon>
        <taxon>Gemmataceae</taxon>
        <taxon>Urbifossiella</taxon>
    </lineage>
</organism>
<dbReference type="EMBL" id="CP036273">
    <property type="protein sequence ID" value="QDU22329.1"/>
    <property type="molecule type" value="Genomic_DNA"/>
</dbReference>
<evidence type="ECO:0000256" key="8">
    <source>
        <dbReference type="ARBA" id="ARBA00023136"/>
    </source>
</evidence>
<dbReference type="Pfam" id="PF11051">
    <property type="entry name" value="Mannosyl_trans3"/>
    <property type="match status" value="1"/>
</dbReference>
<evidence type="ECO:0000256" key="4">
    <source>
        <dbReference type="ARBA" id="ARBA00022692"/>
    </source>
</evidence>
<dbReference type="KEGG" id="uli:ETAA1_43070"/>
<dbReference type="SUPFAM" id="SSF53448">
    <property type="entry name" value="Nucleotide-diphospho-sugar transferases"/>
    <property type="match status" value="1"/>
</dbReference>
<proteinExistence type="predicted"/>
<keyword evidence="4" id="KW-0812">Transmembrane</keyword>
<reference evidence="10 11" key="1">
    <citation type="submission" date="2019-02" db="EMBL/GenBank/DDBJ databases">
        <title>Deep-cultivation of Planctomycetes and their phenomic and genomic characterization uncovers novel biology.</title>
        <authorList>
            <person name="Wiegand S."/>
            <person name="Jogler M."/>
            <person name="Boedeker C."/>
            <person name="Pinto D."/>
            <person name="Vollmers J."/>
            <person name="Rivas-Marin E."/>
            <person name="Kohn T."/>
            <person name="Peeters S.H."/>
            <person name="Heuer A."/>
            <person name="Rast P."/>
            <person name="Oberbeckmann S."/>
            <person name="Bunk B."/>
            <person name="Jeske O."/>
            <person name="Meyerdierks A."/>
            <person name="Storesund J.E."/>
            <person name="Kallscheuer N."/>
            <person name="Luecker S."/>
            <person name="Lage O.M."/>
            <person name="Pohl T."/>
            <person name="Merkel B.J."/>
            <person name="Hornburger P."/>
            <person name="Mueller R.-W."/>
            <person name="Bruemmer F."/>
            <person name="Labrenz M."/>
            <person name="Spormann A.M."/>
            <person name="Op den Camp H."/>
            <person name="Overmann J."/>
            <person name="Amann R."/>
            <person name="Jetten M.S.M."/>
            <person name="Mascher T."/>
            <person name="Medema M.H."/>
            <person name="Devos D.P."/>
            <person name="Kaster A.-K."/>
            <person name="Ovreas L."/>
            <person name="Rohde M."/>
            <person name="Galperin M.Y."/>
            <person name="Jogler C."/>
        </authorList>
    </citation>
    <scope>NUCLEOTIDE SEQUENCE [LARGE SCALE GENOMIC DNA]</scope>
    <source>
        <strain evidence="10 11">ETA_A1</strain>
    </source>
</reference>
<dbReference type="PANTHER" id="PTHR31646">
    <property type="entry name" value="ALPHA-1,2-MANNOSYLTRANSFERASE MNN2"/>
    <property type="match status" value="1"/>
</dbReference>
<keyword evidence="11" id="KW-1185">Reference proteome</keyword>
<comment type="subcellular location">
    <subcellularLocation>
        <location evidence="9">Endomembrane system</location>
        <topology evidence="9">Single-pass membrane protein</topology>
    </subcellularLocation>
    <subcellularLocation>
        <location evidence="1">Golgi apparatus membrane</location>
    </subcellularLocation>
    <subcellularLocation>
        <location evidence="2">Membrane</location>
        <topology evidence="2">Single-pass type II membrane protein</topology>
    </subcellularLocation>
</comment>
<dbReference type="PANTHER" id="PTHR31646:SF1">
    <property type="entry name" value="ALPHA-1,2-MANNOSYLTRANSFERASE MNN2"/>
    <property type="match status" value="1"/>
</dbReference>
<keyword evidence="3 10" id="KW-0808">Transferase</keyword>
<dbReference type="GO" id="GO:0016020">
    <property type="term" value="C:membrane"/>
    <property type="evidence" value="ECO:0007669"/>
    <property type="project" value="UniProtKB-SubCell"/>
</dbReference>
<name>A0A517XXS4_9BACT</name>
<dbReference type="Pfam" id="PF13578">
    <property type="entry name" value="Methyltransf_24"/>
    <property type="match status" value="1"/>
</dbReference>
<gene>
    <name evidence="10" type="ORF">ETAA1_43070</name>
</gene>
<evidence type="ECO:0000256" key="6">
    <source>
        <dbReference type="ARBA" id="ARBA00022989"/>
    </source>
</evidence>
<evidence type="ECO:0000256" key="5">
    <source>
        <dbReference type="ARBA" id="ARBA00022968"/>
    </source>
</evidence>
<keyword evidence="5" id="KW-0735">Signal-anchor</keyword>
<dbReference type="AlphaFoldDB" id="A0A517XXS4"/>
<evidence type="ECO:0000256" key="3">
    <source>
        <dbReference type="ARBA" id="ARBA00022679"/>
    </source>
</evidence>
<dbReference type="InterPro" id="IPR022751">
    <property type="entry name" value="Alpha_mannosyltransferase"/>
</dbReference>
<sequence>MSRPVRPCICDRFLPARPFKPSRDCSACWMFAHRPEVRAAWGGDPAGCVPPVDFRPDMPAAALAELLTEPPYVMPDGWKLWPVAREAHLILAERFLAEMPAYPEGRFAGRGAVICGGGRYEASVYVACRMLREVGWRHPIQVWHRGPAEPVSDRVRQLPGVEVVDAESHPARAARRLLGGWEVKTLAVLNSPFEEVLFLDADCYPIYDPNECFEPEHNPHGIVTWPDNPIGDECVHWPSYGVAPDDGYALNGGHYVYAKRAAWRVLQLAGHYDDHSDYYYWRSVTGVAVGGFGDQEQVRAALHRLGAPHHRYTRRPLACRHGSYIQAGPHGRPLFVHRFFNKFAPAGDFALPPQWHPGSNPMELVAWRYFLDWMSAAGAADPADEVPGWFTTAECRLWAEACRGRDVLELGRHLGRSTTVAAVTAKRVVSLDRADDGPADFWLQRYGVRHKVWLRVGTFAALGPSSGGPFTACLIDGAHDRDNVAADIANVVPHLAPGAVVGFHDHDDPNFPGVAEAVAEAVAAHGWKPAGRADFLALFETPR</sequence>
<dbReference type="InterPro" id="IPR029044">
    <property type="entry name" value="Nucleotide-diphossugar_trans"/>
</dbReference>
<dbReference type="Proteomes" id="UP000319576">
    <property type="component" value="Chromosome"/>
</dbReference>
<evidence type="ECO:0000256" key="2">
    <source>
        <dbReference type="ARBA" id="ARBA00004606"/>
    </source>
</evidence>
<evidence type="ECO:0000256" key="7">
    <source>
        <dbReference type="ARBA" id="ARBA00023034"/>
    </source>
</evidence>
<dbReference type="InterPro" id="IPR029063">
    <property type="entry name" value="SAM-dependent_MTases_sf"/>
</dbReference>
<evidence type="ECO:0000256" key="1">
    <source>
        <dbReference type="ARBA" id="ARBA00004394"/>
    </source>
</evidence>
<evidence type="ECO:0000313" key="11">
    <source>
        <dbReference type="Proteomes" id="UP000319576"/>
    </source>
</evidence>
<keyword evidence="8" id="KW-0472">Membrane</keyword>
<keyword evidence="7" id="KW-0333">Golgi apparatus</keyword>
<keyword evidence="10" id="KW-0328">Glycosyltransferase</keyword>
<protein>
    <submittedName>
        <fullName evidence="10">Mannosyltransferase putative</fullName>
    </submittedName>
</protein>
<dbReference type="GO" id="GO:0000026">
    <property type="term" value="F:alpha-1,2-mannosyltransferase activity"/>
    <property type="evidence" value="ECO:0007669"/>
    <property type="project" value="TreeGrafter"/>
</dbReference>
<dbReference type="GO" id="GO:0046354">
    <property type="term" value="P:mannan biosynthetic process"/>
    <property type="evidence" value="ECO:0007669"/>
    <property type="project" value="TreeGrafter"/>
</dbReference>
<dbReference type="Gene3D" id="3.40.50.150">
    <property type="entry name" value="Vaccinia Virus protein VP39"/>
    <property type="match status" value="1"/>
</dbReference>